<evidence type="ECO:0000313" key="1">
    <source>
        <dbReference type="EMBL" id="AXS67773.1"/>
    </source>
</evidence>
<dbReference type="EMBL" id="MH394321">
    <property type="protein sequence ID" value="AXS67773.1"/>
    <property type="molecule type" value="Genomic_DNA"/>
</dbReference>
<dbReference type="Pfam" id="PF06878">
    <property type="entry name" value="Pkip-1"/>
    <property type="match status" value="1"/>
</dbReference>
<evidence type="ECO:0000313" key="2">
    <source>
        <dbReference type="Proteomes" id="UP000500845"/>
    </source>
</evidence>
<dbReference type="GeneID" id="65102226"/>
<dbReference type="InterPro" id="IPR009672">
    <property type="entry name" value="Pkip-1"/>
</dbReference>
<proteinExistence type="predicted"/>
<reference evidence="1 2" key="1">
    <citation type="journal article" date="2018" name="J. Invertebr. Pathol.">
        <title>Morphological, genetic and biological characterisation of a novel alphabaculovirus isolated from Cryptophlebia peltastica (Lepidoptera: Tortricidae).</title>
        <authorList>
            <person name="Marsberg T."/>
            <person name="Jukes M.D."/>
            <person name="Krejmer-Rabalska M."/>
            <person name="Rabalski L."/>
            <person name="Knox C.M."/>
            <person name="Moore S.D."/>
            <person name="Hill M.P."/>
            <person name="Szewczyk B."/>
        </authorList>
    </citation>
    <scope>NUCLEOTIDE SEQUENCE [LARGE SCALE GENOMIC DNA]</scope>
    <source>
        <strain evidence="1">SA</strain>
    </source>
</reference>
<dbReference type="KEGG" id="vg:65102226"/>
<name>A0A346RNX6_9ABAC</name>
<keyword evidence="2" id="KW-1185">Reference proteome</keyword>
<sequence>MSFDERIISLCSKEKDLRSQYESKVNSFFKNKGMKKSVDILQNELHQLDALIFGYEEQIHFLSTNNNVARQEMVDNVNDLDHLGIDKNFIERMIVDKLDDSLFEIYNTEILNENIIKTFRKHSNKFVKVLCQFDDKRKAYSKKEFNREKNKKNIDENNNLLVELILLKSNLVFHLCTMEKILVNSANKNIIKKIA</sequence>
<dbReference type="Proteomes" id="UP000500845">
    <property type="component" value="Segment"/>
</dbReference>
<protein>
    <submittedName>
        <fullName evidence="1">Pkip-1</fullName>
    </submittedName>
</protein>
<dbReference type="RefSeq" id="YP_010086981.1">
    <property type="nucleotide sequence ID" value="NC_055500.1"/>
</dbReference>
<accession>A0A346RNX6</accession>
<organism evidence="1 2">
    <name type="scientific">Cryptophlebia peltastica nucleopolyhedrovirus</name>
    <dbReference type="NCBI Taxonomy" id="2304025"/>
    <lineage>
        <taxon>Viruses</taxon>
        <taxon>Viruses incertae sedis</taxon>
        <taxon>Naldaviricetes</taxon>
        <taxon>Lefavirales</taxon>
        <taxon>Baculoviridae</taxon>
        <taxon>Alphabaculovirus</taxon>
        <taxon>Alphabaculovirus crypeltasticae</taxon>
    </lineage>
</organism>